<sequence length="27" mass="3113">MRKNTPKEHSAYQSSDNTEYSGARELL</sequence>
<dbReference type="EMBL" id="UINC01067275">
    <property type="protein sequence ID" value="SVB98788.1"/>
    <property type="molecule type" value="Genomic_DNA"/>
</dbReference>
<organism evidence="2">
    <name type="scientific">marine metagenome</name>
    <dbReference type="NCBI Taxonomy" id="408172"/>
    <lineage>
        <taxon>unclassified sequences</taxon>
        <taxon>metagenomes</taxon>
        <taxon>ecological metagenomes</taxon>
    </lineage>
</organism>
<feature type="non-terminal residue" evidence="2">
    <location>
        <position position="27"/>
    </location>
</feature>
<evidence type="ECO:0000256" key="1">
    <source>
        <dbReference type="SAM" id="MobiDB-lite"/>
    </source>
</evidence>
<reference evidence="2" key="1">
    <citation type="submission" date="2018-05" db="EMBL/GenBank/DDBJ databases">
        <authorList>
            <person name="Lanie J.A."/>
            <person name="Ng W.-L."/>
            <person name="Kazmierczak K.M."/>
            <person name="Andrzejewski T.M."/>
            <person name="Davidsen T.M."/>
            <person name="Wayne K.J."/>
            <person name="Tettelin H."/>
            <person name="Glass J.I."/>
            <person name="Rusch D."/>
            <person name="Podicherti R."/>
            <person name="Tsui H.-C.T."/>
            <person name="Winkler M.E."/>
        </authorList>
    </citation>
    <scope>NUCLEOTIDE SEQUENCE</scope>
</reference>
<accession>A0A382IGT5</accession>
<evidence type="ECO:0000313" key="2">
    <source>
        <dbReference type="EMBL" id="SVB98788.1"/>
    </source>
</evidence>
<name>A0A382IGT5_9ZZZZ</name>
<proteinExistence type="predicted"/>
<feature type="compositionally biased region" description="Basic and acidic residues" evidence="1">
    <location>
        <begin position="1"/>
        <end position="10"/>
    </location>
</feature>
<gene>
    <name evidence="2" type="ORF">METZ01_LOCUS251642</name>
</gene>
<dbReference type="AlphaFoldDB" id="A0A382IGT5"/>
<protein>
    <submittedName>
        <fullName evidence="2">Uncharacterized protein</fullName>
    </submittedName>
</protein>
<feature type="compositionally biased region" description="Polar residues" evidence="1">
    <location>
        <begin position="11"/>
        <end position="20"/>
    </location>
</feature>
<feature type="region of interest" description="Disordered" evidence="1">
    <location>
        <begin position="1"/>
        <end position="27"/>
    </location>
</feature>